<name>A0A1J7JEC5_9PEZI</name>
<keyword evidence="4 6" id="KW-0378">Hydrolase</keyword>
<dbReference type="PROSITE" id="PS51767">
    <property type="entry name" value="PEPTIDASE_A1"/>
    <property type="match status" value="1"/>
</dbReference>
<dbReference type="InterPro" id="IPR034163">
    <property type="entry name" value="Aspergillopepsin-like_cat_dom"/>
</dbReference>
<gene>
    <name evidence="9" type="ORF">CONLIGDRAFT_682624</name>
</gene>
<protein>
    <submittedName>
        <fullName evidence="9">Acid protease</fullName>
    </submittedName>
</protein>
<evidence type="ECO:0000256" key="7">
    <source>
        <dbReference type="SAM" id="SignalP"/>
    </source>
</evidence>
<evidence type="ECO:0000259" key="8">
    <source>
        <dbReference type="PROSITE" id="PS51767"/>
    </source>
</evidence>
<dbReference type="AlphaFoldDB" id="A0A1J7JEC5"/>
<evidence type="ECO:0000256" key="6">
    <source>
        <dbReference type="RuleBase" id="RU000454"/>
    </source>
</evidence>
<evidence type="ECO:0000313" key="9">
    <source>
        <dbReference type="EMBL" id="OIW27596.1"/>
    </source>
</evidence>
<dbReference type="PANTHER" id="PTHR47966">
    <property type="entry name" value="BETA-SITE APP-CLEAVING ENZYME, ISOFORM A-RELATED"/>
    <property type="match status" value="1"/>
</dbReference>
<dbReference type="InParanoid" id="A0A1J7JEC5"/>
<dbReference type="InterPro" id="IPR021109">
    <property type="entry name" value="Peptidase_aspartic_dom_sf"/>
</dbReference>
<feature type="signal peptide" evidence="7">
    <location>
        <begin position="1"/>
        <end position="25"/>
    </location>
</feature>
<dbReference type="Gene3D" id="2.40.70.10">
    <property type="entry name" value="Acid Proteases"/>
    <property type="match status" value="2"/>
</dbReference>
<keyword evidence="3 6" id="KW-0064">Aspartyl protease</keyword>
<dbReference type="OrthoDB" id="2747330at2759"/>
<dbReference type="InterPro" id="IPR001461">
    <property type="entry name" value="Aspartic_peptidase_A1"/>
</dbReference>
<feature type="chain" id="PRO_5012227676" evidence="7">
    <location>
        <begin position="26"/>
        <end position="424"/>
    </location>
</feature>
<feature type="active site" evidence="5">
    <location>
        <position position="120"/>
    </location>
</feature>
<dbReference type="InterPro" id="IPR033121">
    <property type="entry name" value="PEPTIDASE_A1"/>
</dbReference>
<keyword evidence="7" id="KW-0732">Signal</keyword>
<feature type="active site" evidence="5">
    <location>
        <position position="306"/>
    </location>
</feature>
<dbReference type="CDD" id="cd06097">
    <property type="entry name" value="Aspergillopepsin_like"/>
    <property type="match status" value="1"/>
</dbReference>
<evidence type="ECO:0000256" key="2">
    <source>
        <dbReference type="ARBA" id="ARBA00022670"/>
    </source>
</evidence>
<evidence type="ECO:0000256" key="1">
    <source>
        <dbReference type="ARBA" id="ARBA00007447"/>
    </source>
</evidence>
<organism evidence="9 10">
    <name type="scientific">Coniochaeta ligniaria NRRL 30616</name>
    <dbReference type="NCBI Taxonomy" id="1408157"/>
    <lineage>
        <taxon>Eukaryota</taxon>
        <taxon>Fungi</taxon>
        <taxon>Dikarya</taxon>
        <taxon>Ascomycota</taxon>
        <taxon>Pezizomycotina</taxon>
        <taxon>Sordariomycetes</taxon>
        <taxon>Sordariomycetidae</taxon>
        <taxon>Coniochaetales</taxon>
        <taxon>Coniochaetaceae</taxon>
        <taxon>Coniochaeta</taxon>
    </lineage>
</organism>
<dbReference type="STRING" id="1408157.A0A1J7JEC5"/>
<dbReference type="Proteomes" id="UP000182658">
    <property type="component" value="Unassembled WGS sequence"/>
</dbReference>
<comment type="similarity">
    <text evidence="1 6">Belongs to the peptidase A1 family.</text>
</comment>
<dbReference type="EMBL" id="KV875099">
    <property type="protein sequence ID" value="OIW27596.1"/>
    <property type="molecule type" value="Genomic_DNA"/>
</dbReference>
<feature type="domain" description="Peptidase A1" evidence="8">
    <location>
        <begin position="102"/>
        <end position="419"/>
    </location>
</feature>
<reference evidence="9 10" key="1">
    <citation type="submission" date="2016-10" db="EMBL/GenBank/DDBJ databases">
        <title>Draft genome sequence of Coniochaeta ligniaria NRRL30616, a lignocellulolytic fungus for bioabatement of inhibitors in plant biomass hydrolysates.</title>
        <authorList>
            <consortium name="DOE Joint Genome Institute"/>
            <person name="Jimenez D.J."/>
            <person name="Hector R.E."/>
            <person name="Riley R."/>
            <person name="Sun H."/>
            <person name="Grigoriev I.V."/>
            <person name="Van Elsas J.D."/>
            <person name="Nichols N.N."/>
        </authorList>
    </citation>
    <scope>NUCLEOTIDE SEQUENCE [LARGE SCALE GENOMIC DNA]</scope>
    <source>
        <strain evidence="9 10">NRRL 30616</strain>
    </source>
</reference>
<keyword evidence="2 6" id="KW-0645">Protease</keyword>
<dbReference type="InterPro" id="IPR001969">
    <property type="entry name" value="Aspartic_peptidase_AS"/>
</dbReference>
<evidence type="ECO:0000256" key="3">
    <source>
        <dbReference type="ARBA" id="ARBA00022750"/>
    </source>
</evidence>
<evidence type="ECO:0000256" key="4">
    <source>
        <dbReference type="ARBA" id="ARBA00022801"/>
    </source>
</evidence>
<accession>A0A1J7JEC5</accession>
<dbReference type="PANTHER" id="PTHR47966:SF2">
    <property type="entry name" value="ASPERGILLOPEPSIN-1-RELATED"/>
    <property type="match status" value="1"/>
</dbReference>
<dbReference type="GO" id="GO:0006508">
    <property type="term" value="P:proteolysis"/>
    <property type="evidence" value="ECO:0007669"/>
    <property type="project" value="UniProtKB-KW"/>
</dbReference>
<dbReference type="Pfam" id="PF00026">
    <property type="entry name" value="Asp"/>
    <property type="match status" value="1"/>
</dbReference>
<evidence type="ECO:0000256" key="5">
    <source>
        <dbReference type="PIRSR" id="PIRSR601461-1"/>
    </source>
</evidence>
<dbReference type="PROSITE" id="PS00141">
    <property type="entry name" value="ASP_PROTEASE"/>
    <property type="match status" value="1"/>
</dbReference>
<evidence type="ECO:0000313" key="10">
    <source>
        <dbReference type="Proteomes" id="UP000182658"/>
    </source>
</evidence>
<keyword evidence="10" id="KW-1185">Reference proteome</keyword>
<dbReference type="GO" id="GO:0004190">
    <property type="term" value="F:aspartic-type endopeptidase activity"/>
    <property type="evidence" value="ECO:0007669"/>
    <property type="project" value="UniProtKB-KW"/>
</dbReference>
<dbReference type="PRINTS" id="PR00792">
    <property type="entry name" value="PEPSIN"/>
</dbReference>
<dbReference type="SUPFAM" id="SSF50630">
    <property type="entry name" value="Acid proteases"/>
    <property type="match status" value="1"/>
</dbReference>
<sequence length="424" mass="46195">MVASHTLMMQAVWLCVFLFLSLVHGHPASPAFDLSSIKRDNTGSFAIGASRNPNVQRSGPRAKLRALAKYGLPIPDSLAEFASDKGLIGDVAAYNQTEDREWLSPVSIGTPGQEVLLDFDTGSSDLWVFSSETKTRGAINGSRQIWSPHLSSSARQVNGSRWQIMYGDGSYASGSVWKDTILLGNITIPDVIVESAVTVSRSMVTDTVLSGLLGLAYSLPSQVYPVAPTFLDVLTPVLDAPVFTVDLHWHTDGLYEFGRIDTTKYTGEMFYTPVTNNSKYWGFTFTGYNIGPSVEWLESEWAAIVDTGTTLILLQDDLVKLYYDNATDAGAAYNSTVDGYTYLCNATLPDLHMGFENGYYVTIPGKYLNYTDMAELGQPDMCYGALQSVGALPFSILGDVFLKAVYAVFDIGKGQIGLADKTLN</sequence>
<proteinExistence type="inferred from homology"/>